<evidence type="ECO:0000259" key="1">
    <source>
        <dbReference type="Pfam" id="PF04236"/>
    </source>
</evidence>
<organism evidence="3">
    <name type="scientific">Caenorhabditis remanei</name>
    <name type="common">Caenorhabditis vulgaris</name>
    <dbReference type="NCBI Taxonomy" id="31234"/>
    <lineage>
        <taxon>Eukaryota</taxon>
        <taxon>Metazoa</taxon>
        <taxon>Ecdysozoa</taxon>
        <taxon>Nematoda</taxon>
        <taxon>Chromadorea</taxon>
        <taxon>Rhabditida</taxon>
        <taxon>Rhabditina</taxon>
        <taxon>Rhabditomorpha</taxon>
        <taxon>Rhabditoidea</taxon>
        <taxon>Rhabditidae</taxon>
        <taxon>Peloderinae</taxon>
        <taxon>Caenorhabditis</taxon>
    </lineage>
</organism>
<dbReference type="Pfam" id="PF04236">
    <property type="entry name" value="Transp_Tc5_C"/>
    <property type="match status" value="1"/>
</dbReference>
<dbReference type="EMBL" id="DS270931">
    <property type="protein sequence ID" value="EFO98050.1"/>
    <property type="molecule type" value="Genomic_DNA"/>
</dbReference>
<dbReference type="OrthoDB" id="5876883at2759"/>
<dbReference type="InParanoid" id="E3NVE1"/>
<gene>
    <name evidence="2" type="ORF">CRE_10786</name>
</gene>
<dbReference type="InterPro" id="IPR007350">
    <property type="entry name" value="Transposase_Tc5_C"/>
</dbReference>
<feature type="domain" description="Transposase Tc5 C-terminal" evidence="1">
    <location>
        <begin position="88"/>
        <end position="152"/>
    </location>
</feature>
<dbReference type="OMA" id="KENCNCE"/>
<keyword evidence="3" id="KW-1185">Reference proteome</keyword>
<dbReference type="STRING" id="31234.E3NVE1"/>
<proteinExistence type="predicted"/>
<accession>E3NVE1</accession>
<dbReference type="HOGENOM" id="CLU_1898119_0_0_1"/>
<reference evidence="2" key="1">
    <citation type="submission" date="2007-07" db="EMBL/GenBank/DDBJ databases">
        <title>PCAP assembly of the Caenorhabditis remanei genome.</title>
        <authorList>
            <consortium name="The Caenorhabditis remanei Sequencing Consortium"/>
            <person name="Wilson R.K."/>
        </authorList>
    </citation>
    <scope>NUCLEOTIDE SEQUENCE [LARGE SCALE GENOMIC DNA]</scope>
    <source>
        <strain evidence="2">PB4641</strain>
    </source>
</reference>
<dbReference type="eggNOG" id="KOG3105">
    <property type="taxonomic scope" value="Eukaryota"/>
</dbReference>
<dbReference type="Proteomes" id="UP000008281">
    <property type="component" value="Unassembled WGS sequence"/>
</dbReference>
<sequence length="165" mass="19318">MILSENVLHPDMISRFETSHPHATGLIQPLDVYWNLPWKNLLKKFTNYVLNFHPDFLIAQRNNELSMVSVLYHQISAREFRPFLRYAWKKSGYLDKDANEPQFTTPANYCMDQAASGDCYIIGCKESGCLKCARCKNWVCFDHLLVSQLHLCPFFLIFFVNSFRL</sequence>
<evidence type="ECO:0000313" key="3">
    <source>
        <dbReference type="Proteomes" id="UP000008281"/>
    </source>
</evidence>
<dbReference type="AlphaFoldDB" id="E3NVE1"/>
<evidence type="ECO:0000313" key="2">
    <source>
        <dbReference type="EMBL" id="EFO98050.1"/>
    </source>
</evidence>
<name>E3NVE1_CAERE</name>
<protein>
    <recommendedName>
        <fullName evidence="1">Transposase Tc5 C-terminal domain-containing protein</fullName>
    </recommendedName>
</protein>